<evidence type="ECO:0000256" key="3">
    <source>
        <dbReference type="ARBA" id="ARBA00022839"/>
    </source>
</evidence>
<dbReference type="GO" id="GO:0008408">
    <property type="term" value="F:3'-5' exonuclease activity"/>
    <property type="evidence" value="ECO:0007669"/>
    <property type="project" value="TreeGrafter"/>
</dbReference>
<dbReference type="RefSeq" id="WP_133539211.1">
    <property type="nucleotide sequence ID" value="NZ_SNXI01000005.1"/>
</dbReference>
<evidence type="ECO:0000313" key="6">
    <source>
        <dbReference type="Proteomes" id="UP000295531"/>
    </source>
</evidence>
<dbReference type="EMBL" id="SNXI01000005">
    <property type="protein sequence ID" value="TDP38160.1"/>
    <property type="molecule type" value="Genomic_DNA"/>
</dbReference>
<name>A0A4R6PKA0_9GAMM</name>
<dbReference type="Gene3D" id="3.30.420.10">
    <property type="entry name" value="Ribonuclease H-like superfamily/Ribonuclease H"/>
    <property type="match status" value="1"/>
</dbReference>
<dbReference type="Pfam" id="PF00929">
    <property type="entry name" value="RNase_T"/>
    <property type="match status" value="1"/>
</dbReference>
<dbReference type="SMART" id="SM00479">
    <property type="entry name" value="EXOIII"/>
    <property type="match status" value="1"/>
</dbReference>
<dbReference type="OrthoDB" id="5497329at2"/>
<keyword evidence="1" id="KW-0540">Nuclease</keyword>
<dbReference type="InterPro" id="IPR036397">
    <property type="entry name" value="RNaseH_sf"/>
</dbReference>
<accession>A0A4R6PKA0</accession>
<dbReference type="GO" id="GO:0003676">
    <property type="term" value="F:nucleic acid binding"/>
    <property type="evidence" value="ECO:0007669"/>
    <property type="project" value="InterPro"/>
</dbReference>
<evidence type="ECO:0000313" key="5">
    <source>
        <dbReference type="EMBL" id="TDP38160.1"/>
    </source>
</evidence>
<dbReference type="CDD" id="cd06127">
    <property type="entry name" value="DEDDh"/>
    <property type="match status" value="1"/>
</dbReference>
<evidence type="ECO:0000259" key="4">
    <source>
        <dbReference type="SMART" id="SM00479"/>
    </source>
</evidence>
<feature type="domain" description="Exonuclease" evidence="4">
    <location>
        <begin position="54"/>
        <end position="238"/>
    </location>
</feature>
<evidence type="ECO:0000256" key="1">
    <source>
        <dbReference type="ARBA" id="ARBA00022722"/>
    </source>
</evidence>
<dbReference type="PANTHER" id="PTHR30231:SF4">
    <property type="entry name" value="PROTEIN NEN2"/>
    <property type="match status" value="1"/>
</dbReference>
<dbReference type="AlphaFoldDB" id="A0A4R6PKA0"/>
<evidence type="ECO:0000256" key="2">
    <source>
        <dbReference type="ARBA" id="ARBA00022801"/>
    </source>
</evidence>
<dbReference type="SUPFAM" id="SSF53098">
    <property type="entry name" value="Ribonuclease H-like"/>
    <property type="match status" value="1"/>
</dbReference>
<sequence>MLYLAPGEEKRQQRNPIDWPERFKTLANQAKTPALKRYYQAGIPAPDTLIAEAPMVAVDFETTGMDVSQHGIVSISVIPMTRDRIHQGAAKTWLVKPRRVLTEQSVTIHGITHSAIEQAPDLEEIIEPLLEAVAGKVWVVHYHGIERPFLQDALLERLGESIEFPLIDTMEIEARFRRQQRGIIDRLIDKFKGRQPPSIRLADSRERYHLPFYAPHDAMTDALACGELLQAQLAYHFADNSLLSDVWLP</sequence>
<dbReference type="PANTHER" id="PTHR30231">
    <property type="entry name" value="DNA POLYMERASE III SUBUNIT EPSILON"/>
    <property type="match status" value="1"/>
</dbReference>
<comment type="caution">
    <text evidence="5">The sequence shown here is derived from an EMBL/GenBank/DDBJ whole genome shotgun (WGS) entry which is preliminary data.</text>
</comment>
<keyword evidence="3" id="KW-0269">Exonuclease</keyword>
<keyword evidence="2" id="KW-0378">Hydrolase</keyword>
<dbReference type="Proteomes" id="UP000295531">
    <property type="component" value="Unassembled WGS sequence"/>
</dbReference>
<dbReference type="NCBIfam" id="NF006602">
    <property type="entry name" value="PRK09146.1"/>
    <property type="match status" value="1"/>
</dbReference>
<keyword evidence="6" id="KW-1185">Reference proteome</keyword>
<dbReference type="InterPro" id="IPR012337">
    <property type="entry name" value="RNaseH-like_sf"/>
</dbReference>
<dbReference type="GO" id="GO:0005829">
    <property type="term" value="C:cytosol"/>
    <property type="evidence" value="ECO:0007669"/>
    <property type="project" value="TreeGrafter"/>
</dbReference>
<dbReference type="GO" id="GO:0006259">
    <property type="term" value="P:DNA metabolic process"/>
    <property type="evidence" value="ECO:0007669"/>
    <property type="project" value="UniProtKB-ARBA"/>
</dbReference>
<dbReference type="InterPro" id="IPR013520">
    <property type="entry name" value="Ribonucl_H"/>
</dbReference>
<reference evidence="5 6" key="1">
    <citation type="submission" date="2019-03" db="EMBL/GenBank/DDBJ databases">
        <title>Freshwater and sediment microbial communities from various areas in North America, analyzing microbe dynamics in response to fracking.</title>
        <authorList>
            <person name="Lamendella R."/>
        </authorList>
    </citation>
    <scope>NUCLEOTIDE SEQUENCE [LARGE SCALE GENOMIC DNA]</scope>
    <source>
        <strain evidence="5 6">18_TX</strain>
    </source>
</reference>
<gene>
    <name evidence="5" type="ORF">DEU29_10511</name>
</gene>
<organism evidence="5 6">
    <name type="scientific">Idiomarina aquatica</name>
    <dbReference type="NCBI Taxonomy" id="1327752"/>
    <lineage>
        <taxon>Bacteria</taxon>
        <taxon>Pseudomonadati</taxon>
        <taxon>Pseudomonadota</taxon>
        <taxon>Gammaproteobacteria</taxon>
        <taxon>Alteromonadales</taxon>
        <taxon>Idiomarinaceae</taxon>
        <taxon>Idiomarina</taxon>
    </lineage>
</organism>
<protein>
    <submittedName>
        <fullName evidence="5">DNA polymerase-3 subunit epsilon</fullName>
    </submittedName>
</protein>
<proteinExistence type="predicted"/>